<organism evidence="1 2">
    <name type="scientific">Chelonia mydas</name>
    <name type="common">Green sea-turtle</name>
    <name type="synonym">Chelonia agassizi</name>
    <dbReference type="NCBI Taxonomy" id="8469"/>
    <lineage>
        <taxon>Eukaryota</taxon>
        <taxon>Metazoa</taxon>
        <taxon>Chordata</taxon>
        <taxon>Craniata</taxon>
        <taxon>Vertebrata</taxon>
        <taxon>Euteleostomi</taxon>
        <taxon>Archelosauria</taxon>
        <taxon>Testudinata</taxon>
        <taxon>Testudines</taxon>
        <taxon>Cryptodira</taxon>
        <taxon>Durocryptodira</taxon>
        <taxon>Americhelydia</taxon>
        <taxon>Chelonioidea</taxon>
        <taxon>Cheloniidae</taxon>
        <taxon>Chelonia</taxon>
    </lineage>
</organism>
<protein>
    <submittedName>
        <fullName evidence="1">Uncharacterized protein</fullName>
    </submittedName>
</protein>
<keyword evidence="2" id="KW-1185">Reference proteome</keyword>
<evidence type="ECO:0000313" key="1">
    <source>
        <dbReference type="EMBL" id="EMP34952.1"/>
    </source>
</evidence>
<reference evidence="2" key="1">
    <citation type="journal article" date="2013" name="Nat. Genet.">
        <title>The draft genomes of soft-shell turtle and green sea turtle yield insights into the development and evolution of the turtle-specific body plan.</title>
        <authorList>
            <person name="Wang Z."/>
            <person name="Pascual-Anaya J."/>
            <person name="Zadissa A."/>
            <person name="Li W."/>
            <person name="Niimura Y."/>
            <person name="Huang Z."/>
            <person name="Li C."/>
            <person name="White S."/>
            <person name="Xiong Z."/>
            <person name="Fang D."/>
            <person name="Wang B."/>
            <person name="Ming Y."/>
            <person name="Chen Y."/>
            <person name="Zheng Y."/>
            <person name="Kuraku S."/>
            <person name="Pignatelli M."/>
            <person name="Herrero J."/>
            <person name="Beal K."/>
            <person name="Nozawa M."/>
            <person name="Li Q."/>
            <person name="Wang J."/>
            <person name="Zhang H."/>
            <person name="Yu L."/>
            <person name="Shigenobu S."/>
            <person name="Wang J."/>
            <person name="Liu J."/>
            <person name="Flicek P."/>
            <person name="Searle S."/>
            <person name="Wang J."/>
            <person name="Kuratani S."/>
            <person name="Yin Y."/>
            <person name="Aken B."/>
            <person name="Zhang G."/>
            <person name="Irie N."/>
        </authorList>
    </citation>
    <scope>NUCLEOTIDE SEQUENCE [LARGE SCALE GENOMIC DNA]</scope>
</reference>
<sequence>MKLVYLWSTYSLQNYTIACKMQTVQQRNVRPGASMKHHEKCSFSRGSCIEDDESNMSEHAGSSGSADRSSHRLLFAARGQWGLWEGAQADGCAGCRFLRATLPAARIGLEQRTMACGSCNRPNLRMQQCAPESAVRGWIPHFSPCTVSCRDDITHGSTVTRKVSRG</sequence>
<gene>
    <name evidence="1" type="ORF">UY3_07876</name>
</gene>
<dbReference type="Proteomes" id="UP000031443">
    <property type="component" value="Unassembled WGS sequence"/>
</dbReference>
<proteinExistence type="predicted"/>
<dbReference type="EMBL" id="KB530688">
    <property type="protein sequence ID" value="EMP34952.1"/>
    <property type="molecule type" value="Genomic_DNA"/>
</dbReference>
<accession>M7C3D5</accession>
<name>M7C3D5_CHEMY</name>
<dbReference type="AlphaFoldDB" id="M7C3D5"/>
<evidence type="ECO:0000313" key="2">
    <source>
        <dbReference type="Proteomes" id="UP000031443"/>
    </source>
</evidence>